<evidence type="ECO:0000313" key="3">
    <source>
        <dbReference type="Proteomes" id="UP001249020"/>
    </source>
</evidence>
<feature type="transmembrane region" description="Helical" evidence="1">
    <location>
        <begin position="9"/>
        <end position="27"/>
    </location>
</feature>
<feature type="transmembrane region" description="Helical" evidence="1">
    <location>
        <begin position="33"/>
        <end position="52"/>
    </location>
</feature>
<comment type="caution">
    <text evidence="2">The sequence shown here is derived from an EMBL/GenBank/DDBJ whole genome shotgun (WGS) entry which is preliminary data.</text>
</comment>
<evidence type="ECO:0000256" key="1">
    <source>
        <dbReference type="SAM" id="Phobius"/>
    </source>
</evidence>
<keyword evidence="1" id="KW-0812">Transmembrane</keyword>
<organism evidence="2 3">
    <name type="scientific">Brumicola blandensis</name>
    <dbReference type="NCBI Taxonomy" id="3075611"/>
    <lineage>
        <taxon>Bacteria</taxon>
        <taxon>Pseudomonadati</taxon>
        <taxon>Pseudomonadota</taxon>
        <taxon>Gammaproteobacteria</taxon>
        <taxon>Alteromonadales</taxon>
        <taxon>Alteromonadaceae</taxon>
        <taxon>Brumicola</taxon>
    </lineage>
</organism>
<accession>A0AAW8R2W6</accession>
<sequence length="103" mass="12535">MRRSPLNRVFFAFLYAAIPLQIVIITVDQWSLWYILVVPGLYLLMYGDDYIYEKRGQFYFRRVPFFKGVPIHQLRDLKDLRVIDTAMNVHRLWRRIQQLRSKA</sequence>
<gene>
    <name evidence="2" type="ORF">RM544_10860</name>
</gene>
<protein>
    <submittedName>
        <fullName evidence="2">Uncharacterized protein</fullName>
    </submittedName>
</protein>
<dbReference type="AlphaFoldDB" id="A0AAW8R2W6"/>
<keyword evidence="1" id="KW-1133">Transmembrane helix</keyword>
<dbReference type="Proteomes" id="UP001249020">
    <property type="component" value="Unassembled WGS sequence"/>
</dbReference>
<dbReference type="EMBL" id="JAVRIE010000004">
    <property type="protein sequence ID" value="MDT0583039.1"/>
    <property type="molecule type" value="Genomic_DNA"/>
</dbReference>
<keyword evidence="3" id="KW-1185">Reference proteome</keyword>
<proteinExistence type="predicted"/>
<name>A0AAW8R2W6_9ALTE</name>
<reference evidence="2 3" key="1">
    <citation type="submission" date="2023-09" db="EMBL/GenBank/DDBJ databases">
        <authorList>
            <person name="Rey-Velasco X."/>
        </authorList>
    </citation>
    <scope>NUCLEOTIDE SEQUENCE [LARGE SCALE GENOMIC DNA]</scope>
    <source>
        <strain evidence="2 3">W409</strain>
    </source>
</reference>
<evidence type="ECO:0000313" key="2">
    <source>
        <dbReference type="EMBL" id="MDT0583039.1"/>
    </source>
</evidence>
<dbReference type="RefSeq" id="WP_311361817.1">
    <property type="nucleotide sequence ID" value="NZ_JAVRIE010000004.1"/>
</dbReference>
<keyword evidence="1" id="KW-0472">Membrane</keyword>